<name>A0A6N4R8P6_BLAVI</name>
<dbReference type="AlphaFoldDB" id="A0A6N4R8P6"/>
<dbReference type="GO" id="GO:0005524">
    <property type="term" value="F:ATP binding"/>
    <property type="evidence" value="ECO:0007669"/>
    <property type="project" value="InterPro"/>
</dbReference>
<dbReference type="GO" id="GO:0006040">
    <property type="term" value="P:amino sugar metabolic process"/>
    <property type="evidence" value="ECO:0007669"/>
    <property type="project" value="InterPro"/>
</dbReference>
<gene>
    <name evidence="2" type="ORF">DI628_06600</name>
</gene>
<accession>A0A6N4R8P6</accession>
<dbReference type="GO" id="GO:0009254">
    <property type="term" value="P:peptidoglycan turnover"/>
    <property type="evidence" value="ECO:0007669"/>
    <property type="project" value="InterPro"/>
</dbReference>
<dbReference type="InterPro" id="IPR043129">
    <property type="entry name" value="ATPase_NBD"/>
</dbReference>
<keyword evidence="2" id="KW-0808">Transferase</keyword>
<comment type="caution">
    <text evidence="2">The sequence shown here is derived from an EMBL/GenBank/DDBJ whole genome shotgun (WGS) entry which is preliminary data.</text>
</comment>
<dbReference type="Proteomes" id="UP000320948">
    <property type="component" value="Unassembled WGS sequence"/>
</dbReference>
<dbReference type="PANTHER" id="PTHR30605">
    <property type="entry name" value="ANHYDRO-N-ACETYLMURAMIC ACID KINASE"/>
    <property type="match status" value="1"/>
</dbReference>
<evidence type="ECO:0000256" key="1">
    <source>
        <dbReference type="ARBA" id="ARBA00023277"/>
    </source>
</evidence>
<keyword evidence="1" id="KW-0119">Carbohydrate metabolism</keyword>
<dbReference type="PANTHER" id="PTHR30605:SF0">
    <property type="entry name" value="ANHYDRO-N-ACETYLMURAMIC ACID KINASE"/>
    <property type="match status" value="1"/>
</dbReference>
<dbReference type="GO" id="GO:0016301">
    <property type="term" value="F:kinase activity"/>
    <property type="evidence" value="ECO:0007669"/>
    <property type="project" value="UniProtKB-KW"/>
</dbReference>
<dbReference type="Gene3D" id="3.30.420.40">
    <property type="match status" value="2"/>
</dbReference>
<dbReference type="GO" id="GO:0016773">
    <property type="term" value="F:phosphotransferase activity, alcohol group as acceptor"/>
    <property type="evidence" value="ECO:0007669"/>
    <property type="project" value="InterPro"/>
</dbReference>
<sequence length="363" mass="38102">MGEDLSMSLNSDKPIVAIGVMSGTSLDGIDIVRVETDGGDHCEVQGHFYKEYSPQLREALAVVAKGDVPLSDVLRLEREVSMAYAEALKASGLLDGAAIVGVHGQTIRHLPKEGLTWQLGDANYVAEAIGVPVVGDFRRRDMAAGGEGAPLVPLFHAMMLRKAGIGHGAVLNIGGVANVTVIDPDGGVTASDCGPGVGLLNAWVKQKTGAEFDINGALALVGRVDQALIDLAFAEVDFYQRPVPRSADRYDFDEVLHWLQPHNVEDGAATLAALTALGIAETINALGGSKVIYAGGGGARNKAILAHLDGFDVRPVTELGFDEQAVEAACFGWLAVRRLRGLPTAQPSTTHCERPTVGGVLTV</sequence>
<dbReference type="EMBL" id="VAFM01000002">
    <property type="protein sequence ID" value="TKW60567.1"/>
    <property type="molecule type" value="Genomic_DNA"/>
</dbReference>
<protein>
    <submittedName>
        <fullName evidence="2">Anhydro-N-acetylmuramic acid kinase</fullName>
    </submittedName>
</protein>
<proteinExistence type="predicted"/>
<dbReference type="InterPro" id="IPR005338">
    <property type="entry name" value="Anhydro_N_Ac-Mur_kinase"/>
</dbReference>
<dbReference type="Pfam" id="PF03702">
    <property type="entry name" value="AnmK"/>
    <property type="match status" value="1"/>
</dbReference>
<evidence type="ECO:0000313" key="3">
    <source>
        <dbReference type="Proteomes" id="UP000320948"/>
    </source>
</evidence>
<keyword evidence="2" id="KW-0418">Kinase</keyword>
<dbReference type="SUPFAM" id="SSF53067">
    <property type="entry name" value="Actin-like ATPase domain"/>
    <property type="match status" value="1"/>
</dbReference>
<evidence type="ECO:0000313" key="2">
    <source>
        <dbReference type="EMBL" id="TKW60567.1"/>
    </source>
</evidence>
<reference evidence="2 3" key="1">
    <citation type="journal article" date="2017" name="Nat. Commun.">
        <title>In situ click chemistry generation of cyclooxygenase-2 inhibitors.</title>
        <authorList>
            <person name="Bhardwaj A."/>
            <person name="Kaur J."/>
            <person name="Wuest M."/>
            <person name="Wuest F."/>
        </authorList>
    </citation>
    <scope>NUCLEOTIDE SEQUENCE [LARGE SCALE GENOMIC DNA]</scope>
    <source>
        <strain evidence="2">S2_018_000_R2_106</strain>
    </source>
</reference>
<organism evidence="2 3">
    <name type="scientific">Blastochloris viridis</name>
    <name type="common">Rhodopseudomonas viridis</name>
    <dbReference type="NCBI Taxonomy" id="1079"/>
    <lineage>
        <taxon>Bacteria</taxon>
        <taxon>Pseudomonadati</taxon>
        <taxon>Pseudomonadota</taxon>
        <taxon>Alphaproteobacteria</taxon>
        <taxon>Hyphomicrobiales</taxon>
        <taxon>Blastochloridaceae</taxon>
        <taxon>Blastochloris</taxon>
    </lineage>
</organism>